<organism evidence="8 9">
    <name type="scientific">Natronincola ferrireducens</name>
    <dbReference type="NCBI Taxonomy" id="393762"/>
    <lineage>
        <taxon>Bacteria</taxon>
        <taxon>Bacillati</taxon>
        <taxon>Bacillota</taxon>
        <taxon>Clostridia</taxon>
        <taxon>Peptostreptococcales</taxon>
        <taxon>Natronincolaceae</taxon>
        <taxon>Natronincola</taxon>
    </lineage>
</organism>
<dbReference type="InterPro" id="IPR015424">
    <property type="entry name" value="PyrdxlP-dep_Trfase"/>
</dbReference>
<gene>
    <name evidence="8" type="ORF">SAMN05660472_01677</name>
</gene>
<dbReference type="PANTHER" id="PTHR11601">
    <property type="entry name" value="CYSTEINE DESULFURYLASE FAMILY MEMBER"/>
    <property type="match status" value="1"/>
</dbReference>
<sequence>MEIYLDNAATTKPADEVVEAMLKSLKEMYGNPSSLHRKGVEIEREIKKARKSVAKALGCSEKEVIFTSGGTEANNLAIRGLIKANKRNGNHLITSKIEHKSVLALYNELEDEGYRVTYLDVDENGFISLEEIERVISSDTVLVSIMHVNNEIGSIQPINEVGKIIKKKNPKALFHVDGVQSFGKIKFALRDLSVDSFSISGHKFHGPKGIGALYIKNNVKIKPFLIGGGQEASLRSGTENVPGILGLGKAVELMIENQEKNIHKIKHVKSYLLKLMEQELEDISITSKENEEYAPHIINVSLLGIRSEIMLHSLEGDGIYVSSGSACSAKKRGYSHVLEAMGMKEAYIDSAIRISLSYTNTEEEIAYAVDKIKKHLTSLRKIIKR</sequence>
<dbReference type="Pfam" id="PF00266">
    <property type="entry name" value="Aminotran_5"/>
    <property type="match status" value="1"/>
</dbReference>
<reference evidence="8 9" key="1">
    <citation type="submission" date="2016-10" db="EMBL/GenBank/DDBJ databases">
        <authorList>
            <person name="de Groot N.N."/>
        </authorList>
    </citation>
    <scope>NUCLEOTIDE SEQUENCE [LARGE SCALE GENOMIC DNA]</scope>
    <source>
        <strain evidence="8 9">DSM 18346</strain>
    </source>
</reference>
<dbReference type="Gene3D" id="3.40.640.10">
    <property type="entry name" value="Type I PLP-dependent aspartate aminotransferase-like (Major domain)"/>
    <property type="match status" value="1"/>
</dbReference>
<dbReference type="OrthoDB" id="9808002at2"/>
<keyword evidence="3" id="KW-0479">Metal-binding</keyword>
<proteinExistence type="inferred from homology"/>
<evidence type="ECO:0000256" key="6">
    <source>
        <dbReference type="ARBA" id="ARBA00023014"/>
    </source>
</evidence>
<dbReference type="InterPro" id="IPR018247">
    <property type="entry name" value="EF_Hand_1_Ca_BS"/>
</dbReference>
<dbReference type="EMBL" id="FNFP01000002">
    <property type="protein sequence ID" value="SDK60250.1"/>
    <property type="molecule type" value="Genomic_DNA"/>
</dbReference>
<comment type="similarity">
    <text evidence="2">Belongs to the class-V pyridoxal-phosphate-dependent aminotransferase family. NifS/IscS subfamily.</text>
</comment>
<evidence type="ECO:0000256" key="2">
    <source>
        <dbReference type="ARBA" id="ARBA00006490"/>
    </source>
</evidence>
<evidence type="ECO:0000256" key="4">
    <source>
        <dbReference type="ARBA" id="ARBA00022898"/>
    </source>
</evidence>
<dbReference type="GO" id="GO:0046872">
    <property type="term" value="F:metal ion binding"/>
    <property type="evidence" value="ECO:0007669"/>
    <property type="project" value="UniProtKB-KW"/>
</dbReference>
<keyword evidence="5" id="KW-0408">Iron</keyword>
<dbReference type="FunFam" id="3.40.640.10:FF:000084">
    <property type="entry name" value="IscS-like cysteine desulfurase"/>
    <property type="match status" value="1"/>
</dbReference>
<dbReference type="InterPro" id="IPR015422">
    <property type="entry name" value="PyrdxlP-dep_Trfase_small"/>
</dbReference>
<dbReference type="InterPro" id="IPR016454">
    <property type="entry name" value="Cysteine_dSase"/>
</dbReference>
<name>A0A1G9D8L2_9FIRM</name>
<evidence type="ECO:0000256" key="5">
    <source>
        <dbReference type="ARBA" id="ARBA00023004"/>
    </source>
</evidence>
<evidence type="ECO:0000256" key="3">
    <source>
        <dbReference type="ARBA" id="ARBA00022723"/>
    </source>
</evidence>
<evidence type="ECO:0000259" key="7">
    <source>
        <dbReference type="Pfam" id="PF00266"/>
    </source>
</evidence>
<dbReference type="PANTHER" id="PTHR11601:SF50">
    <property type="entry name" value="CYSTEINE DESULFURASE ISCS 2-RELATED"/>
    <property type="match status" value="1"/>
</dbReference>
<dbReference type="Gene3D" id="1.10.260.50">
    <property type="match status" value="1"/>
</dbReference>
<dbReference type="PROSITE" id="PS00018">
    <property type="entry name" value="EF_HAND_1"/>
    <property type="match status" value="1"/>
</dbReference>
<dbReference type="InterPro" id="IPR000192">
    <property type="entry name" value="Aminotrans_V_dom"/>
</dbReference>
<accession>A0A1G9D8L2</accession>
<dbReference type="Gene3D" id="3.90.1150.10">
    <property type="entry name" value="Aspartate Aminotransferase, domain 1"/>
    <property type="match status" value="1"/>
</dbReference>
<dbReference type="RefSeq" id="WP_090553254.1">
    <property type="nucleotide sequence ID" value="NZ_FNFP01000002.1"/>
</dbReference>
<dbReference type="PIRSF" id="PIRSF005572">
    <property type="entry name" value="NifS"/>
    <property type="match status" value="1"/>
</dbReference>
<keyword evidence="6" id="KW-0411">Iron-sulfur</keyword>
<evidence type="ECO:0000313" key="8">
    <source>
        <dbReference type="EMBL" id="SDK60250.1"/>
    </source>
</evidence>
<dbReference type="Proteomes" id="UP000198718">
    <property type="component" value="Unassembled WGS sequence"/>
</dbReference>
<dbReference type="GO" id="GO:0051536">
    <property type="term" value="F:iron-sulfur cluster binding"/>
    <property type="evidence" value="ECO:0007669"/>
    <property type="project" value="UniProtKB-KW"/>
</dbReference>
<dbReference type="SUPFAM" id="SSF53383">
    <property type="entry name" value="PLP-dependent transferases"/>
    <property type="match status" value="1"/>
</dbReference>
<dbReference type="AlphaFoldDB" id="A0A1G9D8L2"/>
<dbReference type="InterPro" id="IPR015421">
    <property type="entry name" value="PyrdxlP-dep_Trfase_major"/>
</dbReference>
<keyword evidence="4" id="KW-0663">Pyridoxal phosphate</keyword>
<dbReference type="NCBIfam" id="NF002806">
    <property type="entry name" value="PRK02948.1"/>
    <property type="match status" value="1"/>
</dbReference>
<feature type="domain" description="Aminotransferase class V" evidence="7">
    <location>
        <begin position="3"/>
        <end position="366"/>
    </location>
</feature>
<protein>
    <submittedName>
        <fullName evidence="8">Cysteine desulfurase</fullName>
    </submittedName>
</protein>
<dbReference type="STRING" id="393762.SAMN05660472_01677"/>
<evidence type="ECO:0000313" key="9">
    <source>
        <dbReference type="Proteomes" id="UP000198718"/>
    </source>
</evidence>
<keyword evidence="9" id="KW-1185">Reference proteome</keyword>
<evidence type="ECO:0000256" key="1">
    <source>
        <dbReference type="ARBA" id="ARBA00001933"/>
    </source>
</evidence>
<dbReference type="GO" id="GO:0031071">
    <property type="term" value="F:cysteine desulfurase activity"/>
    <property type="evidence" value="ECO:0007669"/>
    <property type="project" value="UniProtKB-ARBA"/>
</dbReference>
<comment type="cofactor">
    <cofactor evidence="1">
        <name>pyridoxal 5'-phosphate</name>
        <dbReference type="ChEBI" id="CHEBI:597326"/>
    </cofactor>
</comment>